<evidence type="ECO:0000256" key="4">
    <source>
        <dbReference type="ARBA" id="ARBA00022792"/>
    </source>
</evidence>
<protein>
    <recommendedName>
        <fullName evidence="12">Thioredoxin domain-containing protein</fullName>
    </recommendedName>
</protein>
<reference evidence="13" key="1">
    <citation type="submission" date="2023-10" db="EMBL/GenBank/DDBJ databases">
        <title>Genome assembly of Pristionchus species.</title>
        <authorList>
            <person name="Yoshida K."/>
            <person name="Sommer R.J."/>
        </authorList>
    </citation>
    <scope>NUCLEOTIDE SEQUENCE</scope>
    <source>
        <strain evidence="13">RS0144</strain>
    </source>
</reference>
<name>A0AAV5SVG3_9BILA</name>
<comment type="function">
    <text evidence="8">Copper metallochaperone essential for the synthesis and maturation of cytochrome c oxidase subunit II (MT-CO2/COX2) by facilitating the incorporation of copper into the Cu(A) site of MT-CO2/COX2.</text>
</comment>
<dbReference type="AlphaFoldDB" id="A0AAV5SVG3"/>
<dbReference type="Pfam" id="PF02630">
    <property type="entry name" value="SCO1-SenC"/>
    <property type="match status" value="1"/>
</dbReference>
<dbReference type="GO" id="GO:0016531">
    <property type="term" value="F:copper chaperone activity"/>
    <property type="evidence" value="ECO:0007669"/>
    <property type="project" value="InterPro"/>
</dbReference>
<dbReference type="InterPro" id="IPR036249">
    <property type="entry name" value="Thioredoxin-like_sf"/>
</dbReference>
<dbReference type="Gene3D" id="3.40.30.10">
    <property type="entry name" value="Glutaredoxin"/>
    <property type="match status" value="1"/>
</dbReference>
<keyword evidence="11" id="KW-1133">Transmembrane helix</keyword>
<organism evidence="13 14">
    <name type="scientific">Pristionchus entomophagus</name>
    <dbReference type="NCBI Taxonomy" id="358040"/>
    <lineage>
        <taxon>Eukaryota</taxon>
        <taxon>Metazoa</taxon>
        <taxon>Ecdysozoa</taxon>
        <taxon>Nematoda</taxon>
        <taxon>Chromadorea</taxon>
        <taxon>Rhabditida</taxon>
        <taxon>Rhabditina</taxon>
        <taxon>Diplogasteromorpha</taxon>
        <taxon>Diplogasteroidea</taxon>
        <taxon>Neodiplogasteridae</taxon>
        <taxon>Pristionchus</taxon>
    </lineage>
</organism>
<feature type="transmembrane region" description="Helical" evidence="11">
    <location>
        <begin position="90"/>
        <end position="112"/>
    </location>
</feature>
<evidence type="ECO:0000256" key="1">
    <source>
        <dbReference type="ARBA" id="ARBA00004273"/>
    </source>
</evidence>
<dbReference type="SUPFAM" id="SSF52833">
    <property type="entry name" value="Thioredoxin-like"/>
    <property type="match status" value="1"/>
</dbReference>
<comment type="similarity">
    <text evidence="2 8">Belongs to the SCO1/2 family.</text>
</comment>
<dbReference type="FunFam" id="3.40.30.10:FF:000013">
    <property type="entry name" value="Blast:Protein SCO1 homolog, mitochondrial"/>
    <property type="match status" value="1"/>
</dbReference>
<sequence>MLSRRRAIQTLLRLHGCSFPSGSRALSTSRIVLKNDHDKVDDEIKKISEKMGKEFEDSLKNGANEQEIDKKFMNFRQLSKQKSHERSHIFTWKTVLGTFIVGGSMLLALFYIRKVRVEEAEKQRKLTAGKARIGGDWELQNTEGKMEGSEQLKGNWLLLYFGFTHCPDICPDEIEKMVKVVDQLERDKDPVKILPIFISVDPARDTLKRVKEYCLEFSPKLRGYSGTPEQVKAVAKTFRVYHSEGPKTAPDDYIVDHTVIMYLIDPEGNFHDYYGQNRRAEEIAQTIRLKVLKAEMKEKRSNSIF</sequence>
<dbReference type="PIRSF" id="PIRSF037736">
    <property type="entry name" value="SCO1"/>
    <property type="match status" value="1"/>
</dbReference>
<evidence type="ECO:0000256" key="7">
    <source>
        <dbReference type="ARBA" id="ARBA00023136"/>
    </source>
</evidence>
<evidence type="ECO:0000256" key="10">
    <source>
        <dbReference type="PIRSR" id="PIRSR603782-2"/>
    </source>
</evidence>
<dbReference type="GO" id="GO:0005743">
    <property type="term" value="C:mitochondrial inner membrane"/>
    <property type="evidence" value="ECO:0007669"/>
    <property type="project" value="UniProtKB-SubCell"/>
</dbReference>
<dbReference type="InterPro" id="IPR013766">
    <property type="entry name" value="Thioredoxin_domain"/>
</dbReference>
<keyword evidence="11" id="KW-0812">Transmembrane</keyword>
<feature type="binding site" evidence="9">
    <location>
        <position position="257"/>
    </location>
    <ligand>
        <name>Cu cation</name>
        <dbReference type="ChEBI" id="CHEBI:23378"/>
    </ligand>
</feature>
<dbReference type="InterPro" id="IPR017276">
    <property type="entry name" value="Synth_of_cyt-c-oxidase_Sco1/2"/>
</dbReference>
<keyword evidence="8" id="KW-0143">Chaperone</keyword>
<evidence type="ECO:0000256" key="2">
    <source>
        <dbReference type="ARBA" id="ARBA00010996"/>
    </source>
</evidence>
<dbReference type="Proteomes" id="UP001432027">
    <property type="component" value="Unassembled WGS sequence"/>
</dbReference>
<evidence type="ECO:0000256" key="6">
    <source>
        <dbReference type="ARBA" id="ARBA00023128"/>
    </source>
</evidence>
<keyword evidence="10" id="KW-1015">Disulfide bond</keyword>
<dbReference type="PROSITE" id="PS51352">
    <property type="entry name" value="THIOREDOXIN_2"/>
    <property type="match status" value="1"/>
</dbReference>
<comment type="subcellular location">
    <subcellularLocation>
        <location evidence="1 8">Mitochondrion inner membrane</location>
    </subcellularLocation>
</comment>
<comment type="caution">
    <text evidence="13">The sequence shown here is derived from an EMBL/GenBank/DDBJ whole genome shotgun (WGS) entry which is preliminary data.</text>
</comment>
<dbReference type="PANTHER" id="PTHR12151">
    <property type="entry name" value="ELECTRON TRANSPORT PROTIN SCO1/SENC FAMILY MEMBER"/>
    <property type="match status" value="1"/>
</dbReference>
<evidence type="ECO:0000313" key="13">
    <source>
        <dbReference type="EMBL" id="GMS84613.1"/>
    </source>
</evidence>
<feature type="binding site" evidence="9">
    <location>
        <position position="166"/>
    </location>
    <ligand>
        <name>Cu cation</name>
        <dbReference type="ChEBI" id="CHEBI:23378"/>
    </ligand>
</feature>
<evidence type="ECO:0000256" key="5">
    <source>
        <dbReference type="ARBA" id="ARBA00023008"/>
    </source>
</evidence>
<accession>A0AAV5SVG3</accession>
<feature type="binding site" evidence="9">
    <location>
        <position position="170"/>
    </location>
    <ligand>
        <name>Cu cation</name>
        <dbReference type="ChEBI" id="CHEBI:23378"/>
    </ligand>
</feature>
<keyword evidence="6 8" id="KW-0496">Mitochondrion</keyword>
<keyword evidence="5 8" id="KW-0186">Copper</keyword>
<dbReference type="GO" id="GO:0006878">
    <property type="term" value="P:intracellular copper ion homeostasis"/>
    <property type="evidence" value="ECO:0007669"/>
    <property type="project" value="UniProtKB-UniRule"/>
</dbReference>
<evidence type="ECO:0000256" key="11">
    <source>
        <dbReference type="SAM" id="Phobius"/>
    </source>
</evidence>
<evidence type="ECO:0000256" key="8">
    <source>
        <dbReference type="PIRNR" id="PIRNR037736"/>
    </source>
</evidence>
<evidence type="ECO:0000256" key="3">
    <source>
        <dbReference type="ARBA" id="ARBA00022723"/>
    </source>
</evidence>
<gene>
    <name evidence="13" type="ORF">PENTCL1PPCAC_6788</name>
</gene>
<dbReference type="EMBL" id="BTSX01000002">
    <property type="protein sequence ID" value="GMS84613.1"/>
    <property type="molecule type" value="Genomic_DNA"/>
</dbReference>
<proteinExistence type="inferred from homology"/>
<keyword evidence="3 8" id="KW-0479">Metal-binding</keyword>
<comment type="subunit">
    <text evidence="8">Homodimer.</text>
</comment>
<keyword evidence="14" id="KW-1185">Reference proteome</keyword>
<dbReference type="GO" id="GO:0005507">
    <property type="term" value="F:copper ion binding"/>
    <property type="evidence" value="ECO:0007669"/>
    <property type="project" value="InterPro"/>
</dbReference>
<evidence type="ECO:0000256" key="9">
    <source>
        <dbReference type="PIRSR" id="PIRSR037736-1"/>
    </source>
</evidence>
<feature type="domain" description="Thioredoxin" evidence="12">
    <location>
        <begin position="128"/>
        <end position="297"/>
    </location>
</feature>
<dbReference type="CDD" id="cd02968">
    <property type="entry name" value="SCO"/>
    <property type="match status" value="1"/>
</dbReference>
<dbReference type="GO" id="GO:0033617">
    <property type="term" value="P:mitochondrial respiratory chain complex IV assembly"/>
    <property type="evidence" value="ECO:0007669"/>
    <property type="project" value="TreeGrafter"/>
</dbReference>
<keyword evidence="4 8" id="KW-0999">Mitochondrion inner membrane</keyword>
<keyword evidence="7 11" id="KW-0472">Membrane</keyword>
<feature type="disulfide bond" description="Redox-active" evidence="10">
    <location>
        <begin position="166"/>
        <end position="170"/>
    </location>
</feature>
<evidence type="ECO:0000259" key="12">
    <source>
        <dbReference type="PROSITE" id="PS51352"/>
    </source>
</evidence>
<dbReference type="PANTHER" id="PTHR12151:SF5">
    <property type="entry name" value="AT19154P"/>
    <property type="match status" value="1"/>
</dbReference>
<dbReference type="InterPro" id="IPR003782">
    <property type="entry name" value="SCO1/SenC"/>
</dbReference>
<evidence type="ECO:0000313" key="14">
    <source>
        <dbReference type="Proteomes" id="UP001432027"/>
    </source>
</evidence>